<gene>
    <name evidence="10" type="ORF">ASCRUDRAFT_37021</name>
</gene>
<keyword evidence="11" id="KW-1185">Reference proteome</keyword>
<dbReference type="PANTHER" id="PTHR11717:SF7">
    <property type="entry name" value="LOW MOLECULAR WEIGHT PHOSPHOTYROSINE PROTEIN PHOSPHATASE"/>
    <property type="match status" value="1"/>
</dbReference>
<dbReference type="InterPro" id="IPR036196">
    <property type="entry name" value="Ptyr_pPase_sf"/>
</dbReference>
<dbReference type="Gene3D" id="3.40.50.2300">
    <property type="match status" value="1"/>
</dbReference>
<feature type="active site" description="Nucleophile" evidence="8">
    <location>
        <position position="18"/>
    </location>
</feature>
<dbReference type="OrthoDB" id="3388at2759"/>
<comment type="subcellular location">
    <subcellularLocation>
        <location evidence="2">Cytoplasm</location>
    </subcellularLocation>
</comment>
<evidence type="ECO:0000259" key="9">
    <source>
        <dbReference type="SMART" id="SM00226"/>
    </source>
</evidence>
<dbReference type="GeneID" id="30964368"/>
<accession>A0A1D2VD08</accession>
<dbReference type="Proteomes" id="UP000095038">
    <property type="component" value="Unassembled WGS sequence"/>
</dbReference>
<dbReference type="InterPro" id="IPR017867">
    <property type="entry name" value="Tyr_phospatase_low_mol_wt"/>
</dbReference>
<feature type="domain" description="Phosphotyrosine protein phosphatase I" evidence="9">
    <location>
        <begin position="12"/>
        <end position="163"/>
    </location>
</feature>
<reference evidence="11" key="1">
    <citation type="submission" date="2016-05" db="EMBL/GenBank/DDBJ databases">
        <title>Comparative genomics of biotechnologically important yeasts.</title>
        <authorList>
            <consortium name="DOE Joint Genome Institute"/>
            <person name="Riley R."/>
            <person name="Haridas S."/>
            <person name="Wolfe K.H."/>
            <person name="Lopes M.R."/>
            <person name="Hittinger C.T."/>
            <person name="Goker M."/>
            <person name="Salamov A."/>
            <person name="Wisecaver J."/>
            <person name="Long T.M."/>
            <person name="Aerts A.L."/>
            <person name="Barry K."/>
            <person name="Choi C."/>
            <person name="Clum A."/>
            <person name="Coughlan A.Y."/>
            <person name="Deshpande S."/>
            <person name="Douglass A.P."/>
            <person name="Hanson S.J."/>
            <person name="Klenk H.-P."/>
            <person name="Labutti K."/>
            <person name="Lapidus A."/>
            <person name="Lindquist E."/>
            <person name="Lipzen A."/>
            <person name="Meier-Kolthoff J.P."/>
            <person name="Ohm R.A."/>
            <person name="Otillar R.P."/>
            <person name="Pangilinan J."/>
            <person name="Peng Y."/>
            <person name="Rokas A."/>
            <person name="Rosa C.A."/>
            <person name="Scheuner C."/>
            <person name="Sibirny A.A."/>
            <person name="Slot J.C."/>
            <person name="Stielow J.B."/>
            <person name="Sun H."/>
            <person name="Kurtzman C.P."/>
            <person name="Blackwell M."/>
            <person name="Grigoriev I.V."/>
            <person name="Jeffries T.W."/>
        </authorList>
    </citation>
    <scope>NUCLEOTIDE SEQUENCE [LARGE SCALE GENOMIC DNA]</scope>
    <source>
        <strain evidence="11">DSM 1968</strain>
    </source>
</reference>
<protein>
    <submittedName>
        <fullName evidence="10">LMWPc-domain-containing protein</fullName>
    </submittedName>
</protein>
<name>A0A1D2VD08_9ASCO</name>
<evidence type="ECO:0000256" key="6">
    <source>
        <dbReference type="ARBA" id="ARBA00022912"/>
    </source>
</evidence>
<dbReference type="GO" id="GO:0003993">
    <property type="term" value="F:acid phosphatase activity"/>
    <property type="evidence" value="ECO:0007669"/>
    <property type="project" value="UniProtKB-EC"/>
</dbReference>
<dbReference type="Pfam" id="PF01451">
    <property type="entry name" value="LMWPc"/>
    <property type="match status" value="1"/>
</dbReference>
<dbReference type="InterPro" id="IPR050438">
    <property type="entry name" value="LMW_PTPase"/>
</dbReference>
<keyword evidence="5" id="KW-0378">Hydrolase</keyword>
<feature type="active site" description="Proton donor" evidence="8">
    <location>
        <position position="137"/>
    </location>
</feature>
<dbReference type="GO" id="GO:0004725">
    <property type="term" value="F:protein tyrosine phosphatase activity"/>
    <property type="evidence" value="ECO:0007669"/>
    <property type="project" value="UniProtKB-EC"/>
</dbReference>
<dbReference type="GO" id="GO:0005737">
    <property type="term" value="C:cytoplasm"/>
    <property type="evidence" value="ECO:0007669"/>
    <property type="project" value="UniProtKB-SubCell"/>
</dbReference>
<keyword evidence="4" id="KW-0963">Cytoplasm</keyword>
<dbReference type="PRINTS" id="PR00719">
    <property type="entry name" value="LMWPTPASE"/>
</dbReference>
<comment type="catalytic activity">
    <reaction evidence="1">
        <text>a phosphate monoester + H2O = an alcohol + phosphate</text>
        <dbReference type="Rhea" id="RHEA:15017"/>
        <dbReference type="ChEBI" id="CHEBI:15377"/>
        <dbReference type="ChEBI" id="CHEBI:30879"/>
        <dbReference type="ChEBI" id="CHEBI:43474"/>
        <dbReference type="ChEBI" id="CHEBI:67140"/>
        <dbReference type="EC" id="3.1.3.2"/>
    </reaction>
</comment>
<evidence type="ECO:0000256" key="3">
    <source>
        <dbReference type="ARBA" id="ARBA00011063"/>
    </source>
</evidence>
<dbReference type="AlphaFoldDB" id="A0A1D2VD08"/>
<dbReference type="InterPro" id="IPR023485">
    <property type="entry name" value="Ptyr_pPase"/>
</dbReference>
<dbReference type="FunCoup" id="A0A1D2VD08">
    <property type="interactions" value="596"/>
</dbReference>
<evidence type="ECO:0000313" key="10">
    <source>
        <dbReference type="EMBL" id="ODV59584.1"/>
    </source>
</evidence>
<dbReference type="STRING" id="1344418.A0A1D2VD08"/>
<organism evidence="10 11">
    <name type="scientific">Ascoidea rubescens DSM 1968</name>
    <dbReference type="NCBI Taxonomy" id="1344418"/>
    <lineage>
        <taxon>Eukaryota</taxon>
        <taxon>Fungi</taxon>
        <taxon>Dikarya</taxon>
        <taxon>Ascomycota</taxon>
        <taxon>Saccharomycotina</taxon>
        <taxon>Saccharomycetes</taxon>
        <taxon>Ascoideaceae</taxon>
        <taxon>Ascoidea</taxon>
    </lineage>
</organism>
<keyword evidence="6" id="KW-0904">Protein phosphatase</keyword>
<evidence type="ECO:0000313" key="11">
    <source>
        <dbReference type="Proteomes" id="UP000095038"/>
    </source>
</evidence>
<dbReference type="EMBL" id="KV454485">
    <property type="protein sequence ID" value="ODV59584.1"/>
    <property type="molecule type" value="Genomic_DNA"/>
</dbReference>
<dbReference type="CDD" id="cd16343">
    <property type="entry name" value="LMWPTP"/>
    <property type="match status" value="1"/>
</dbReference>
<sequence length="168" mass="19406">MPQRETLLHQKISVAFVCLGNICRSPMAEAIFKHIVKQKGLHSHFDKIDSFGTAAYHIGELPDYRSEQTCLRHHITVDHRAQKIAPKHFEAFDFIFAMDNSNLSNLKRIQPKHSKAHLSLFGKYNEKSDQFPAIVDDPYYGGINGFEFNFQQISHFTEVFLKNEITNK</sequence>
<dbReference type="SMART" id="SM00226">
    <property type="entry name" value="LMWPc"/>
    <property type="match status" value="1"/>
</dbReference>
<comment type="catalytic activity">
    <reaction evidence="7">
        <text>O-phospho-L-tyrosyl-[protein] + H2O = L-tyrosyl-[protein] + phosphate</text>
        <dbReference type="Rhea" id="RHEA:10684"/>
        <dbReference type="Rhea" id="RHEA-COMP:10136"/>
        <dbReference type="Rhea" id="RHEA-COMP:20101"/>
        <dbReference type="ChEBI" id="CHEBI:15377"/>
        <dbReference type="ChEBI" id="CHEBI:43474"/>
        <dbReference type="ChEBI" id="CHEBI:46858"/>
        <dbReference type="ChEBI" id="CHEBI:61978"/>
        <dbReference type="EC" id="3.1.3.48"/>
    </reaction>
</comment>
<evidence type="ECO:0000256" key="5">
    <source>
        <dbReference type="ARBA" id="ARBA00022801"/>
    </source>
</evidence>
<dbReference type="SUPFAM" id="SSF52788">
    <property type="entry name" value="Phosphotyrosine protein phosphatases I"/>
    <property type="match status" value="1"/>
</dbReference>
<dbReference type="FunFam" id="3.40.50.2300:FF:000105">
    <property type="entry name" value="Low molecular weight phosphotyrosine protein"/>
    <property type="match status" value="1"/>
</dbReference>
<feature type="active site" evidence="8">
    <location>
        <position position="24"/>
    </location>
</feature>
<evidence type="ECO:0000256" key="7">
    <source>
        <dbReference type="ARBA" id="ARBA00051722"/>
    </source>
</evidence>
<evidence type="ECO:0000256" key="4">
    <source>
        <dbReference type="ARBA" id="ARBA00022490"/>
    </source>
</evidence>
<evidence type="ECO:0000256" key="2">
    <source>
        <dbReference type="ARBA" id="ARBA00004496"/>
    </source>
</evidence>
<dbReference type="RefSeq" id="XP_020045891.1">
    <property type="nucleotide sequence ID" value="XM_020190732.1"/>
</dbReference>
<evidence type="ECO:0000256" key="8">
    <source>
        <dbReference type="PIRSR" id="PIRSR617867-1"/>
    </source>
</evidence>
<dbReference type="PANTHER" id="PTHR11717">
    <property type="entry name" value="LOW MOLECULAR WEIGHT PROTEIN TYROSINE PHOSPHATASE"/>
    <property type="match status" value="1"/>
</dbReference>
<evidence type="ECO:0000256" key="1">
    <source>
        <dbReference type="ARBA" id="ARBA00000032"/>
    </source>
</evidence>
<comment type="similarity">
    <text evidence="3">Belongs to the low molecular weight phosphotyrosine protein phosphatase family.</text>
</comment>
<proteinExistence type="inferred from homology"/>
<dbReference type="InParanoid" id="A0A1D2VD08"/>